<comment type="cofactor">
    <cofactor evidence="1">
        <name>Mg(2+)</name>
        <dbReference type="ChEBI" id="CHEBI:18420"/>
    </cofactor>
</comment>
<organism evidence="12">
    <name type="scientific">Polysiphonia scopulorum</name>
    <dbReference type="NCBI Taxonomy" id="257860"/>
    <lineage>
        <taxon>Eukaryota</taxon>
        <taxon>Rhodophyta</taxon>
        <taxon>Florideophyceae</taxon>
        <taxon>Rhodymeniophycidae</taxon>
        <taxon>Ceramiales</taxon>
        <taxon>Rhodomelaceae</taxon>
        <taxon>Polysiphonioideae</taxon>
        <taxon>Polysiphonia</taxon>
    </lineage>
</organism>
<dbReference type="InterPro" id="IPR005121">
    <property type="entry name" value="Fdx_antiC-bd"/>
</dbReference>
<gene>
    <name evidence="12" type="primary">syfB</name>
</gene>
<dbReference type="InterPro" id="IPR045864">
    <property type="entry name" value="aa-tRNA-synth_II/BPL/LPL"/>
</dbReference>
<evidence type="ECO:0000256" key="4">
    <source>
        <dbReference type="ARBA" id="ARBA00022723"/>
    </source>
</evidence>
<keyword evidence="12" id="KW-0934">Plastid</keyword>
<dbReference type="Pfam" id="PF03147">
    <property type="entry name" value="FDX-ACB"/>
    <property type="match status" value="1"/>
</dbReference>
<dbReference type="Gene3D" id="3.30.70.380">
    <property type="entry name" value="Ferrodoxin-fold anticodon-binding domain"/>
    <property type="match status" value="1"/>
</dbReference>
<evidence type="ECO:0000256" key="9">
    <source>
        <dbReference type="ARBA" id="ARBA00023146"/>
    </source>
</evidence>
<dbReference type="PANTHER" id="PTHR10947:SF0">
    <property type="entry name" value="PHENYLALANINE--TRNA LIGASE BETA SUBUNIT"/>
    <property type="match status" value="1"/>
</dbReference>
<dbReference type="GO" id="GO:0005524">
    <property type="term" value="F:ATP binding"/>
    <property type="evidence" value="ECO:0007669"/>
    <property type="project" value="UniProtKB-KW"/>
</dbReference>
<keyword evidence="3 12" id="KW-0436">Ligase</keyword>
<dbReference type="InterPro" id="IPR041616">
    <property type="entry name" value="PheRS_beta_core"/>
</dbReference>
<evidence type="ECO:0000256" key="5">
    <source>
        <dbReference type="ARBA" id="ARBA00022741"/>
    </source>
</evidence>
<sequence>MKFSWKLINYFIKLNENGLINLEKQLTLSGIETESIENFQEDNDKVIDLSITSNRKDISSTLHLAIEITTIVQKNLKIDPIKLQYKKKHCNQINNHIHYTRVHPLDIKFKITTPNWLLKELEKLDIRKEDTITNIQNYIRSKWGKTFEIINPNKDSRIKNIKQKIYYHNSEKLIFLTFSTKHELSNNTPRIYNSEIFYENLYLDSMQLISTITKITIGKYYEFYTGFESNNIKINVKKSRIDQLLGNTNEEKCKFIKINEVTTILEQLQLHSKYNRKNKYFSINVPSHRTNDLKREIDIIEEIGRIYRFQNFFNTIKTQQGIQNSCREYTKLNHIRNALRNLGLNEVINCCLTTNQQDELETIKIHNPINKEQPDLRFNIVDNLIKNHINNLKYAENNIEIFEIGKIFQKNYLNKKQTYLEKQHLGGLIYNSKYTRDSWSEKSSSITFFHVKAIIEMFLEKIHANTKLSYITDLANLDSLKGVNYTIKNSHRLGIYDNGSNNLIGILGELKTNYAHTSEKKQINIFIFEIDITKLIESIQKKKHLKYQYKTYSKYPSVIRDISVRVQPSTNIETIKTTILNNSKSFIESVEIFNEYTNENEERFVGIRTTYRAQDKTLSTQEIKSLEKNLQEITNRLQN</sequence>
<dbReference type="PROSITE" id="PS51447">
    <property type="entry name" value="FDX_ACB"/>
    <property type="match status" value="1"/>
</dbReference>
<keyword evidence="8" id="KW-0648">Protein biosynthesis</keyword>
<dbReference type="RefSeq" id="YP_009396498.1">
    <property type="nucleotide sequence ID" value="NC_035282.1"/>
</dbReference>
<dbReference type="SMART" id="SM00874">
    <property type="entry name" value="B5"/>
    <property type="match status" value="1"/>
</dbReference>
<dbReference type="EC" id="6.1.1.20" evidence="2"/>
<dbReference type="SMART" id="SM00896">
    <property type="entry name" value="FDX-ACB"/>
    <property type="match status" value="1"/>
</dbReference>
<keyword evidence="9" id="KW-0030">Aminoacyl-tRNA synthetase</keyword>
<dbReference type="Pfam" id="PF17759">
    <property type="entry name" value="tRNA_synthFbeta"/>
    <property type="match status" value="1"/>
</dbReference>
<dbReference type="EMBL" id="MF101438">
    <property type="protein sequence ID" value="ARW65684.1"/>
    <property type="molecule type" value="Genomic_DNA"/>
</dbReference>
<dbReference type="Gene3D" id="3.30.56.10">
    <property type="match status" value="2"/>
</dbReference>
<evidence type="ECO:0000256" key="6">
    <source>
        <dbReference type="ARBA" id="ARBA00022840"/>
    </source>
</evidence>
<dbReference type="Pfam" id="PF03484">
    <property type="entry name" value="B5"/>
    <property type="match status" value="1"/>
</dbReference>
<dbReference type="InterPro" id="IPR045060">
    <property type="entry name" value="Phe-tRNA-ligase_IIc_bsu"/>
</dbReference>
<feature type="domain" description="FDX-ACB" evidence="10">
    <location>
        <begin position="553"/>
        <end position="639"/>
    </location>
</feature>
<dbReference type="PANTHER" id="PTHR10947">
    <property type="entry name" value="PHENYLALANYL-TRNA SYNTHETASE BETA CHAIN AND LEUCINE-RICH REPEAT-CONTAINING PROTEIN 47"/>
    <property type="match status" value="1"/>
</dbReference>
<evidence type="ECO:0000313" key="12">
    <source>
        <dbReference type="EMBL" id="ARW65684.1"/>
    </source>
</evidence>
<dbReference type="AlphaFoldDB" id="A0A1Z1MIW1"/>
<reference evidence="12" key="1">
    <citation type="journal article" date="2017" name="J. Phycol.">
        <title>Analysis of chloroplast genomes and a supermatrix inform reclassification of the Rhodomelaceae (Rhodophyta).</title>
        <authorList>
            <person name="Diaz-Tapia P."/>
            <person name="Maggs C.A."/>
            <person name="West J.A."/>
            <person name="Verbruggen H."/>
        </authorList>
    </citation>
    <scope>NUCLEOTIDE SEQUENCE</scope>
    <source>
        <strain evidence="12">PD899</strain>
    </source>
</reference>
<dbReference type="InterPro" id="IPR005147">
    <property type="entry name" value="tRNA_synthase_B5-dom"/>
</dbReference>
<dbReference type="SUPFAM" id="SSF54991">
    <property type="entry name" value="Anticodon-binding domain of PheRS"/>
    <property type="match status" value="1"/>
</dbReference>
<evidence type="ECO:0000259" key="11">
    <source>
        <dbReference type="PROSITE" id="PS51483"/>
    </source>
</evidence>
<name>A0A1Z1MIW1_9FLOR</name>
<keyword evidence="6" id="KW-0067">ATP-binding</keyword>
<accession>A0A1Z1MIW1</accession>
<evidence type="ECO:0000256" key="7">
    <source>
        <dbReference type="ARBA" id="ARBA00022842"/>
    </source>
</evidence>
<dbReference type="GO" id="GO:0004826">
    <property type="term" value="F:phenylalanine-tRNA ligase activity"/>
    <property type="evidence" value="ECO:0007669"/>
    <property type="project" value="UniProtKB-EC"/>
</dbReference>
<dbReference type="GO" id="GO:0006432">
    <property type="term" value="P:phenylalanyl-tRNA aminoacylation"/>
    <property type="evidence" value="ECO:0007669"/>
    <property type="project" value="InterPro"/>
</dbReference>
<evidence type="ECO:0000256" key="2">
    <source>
        <dbReference type="ARBA" id="ARBA00012814"/>
    </source>
</evidence>
<feature type="domain" description="B5" evidence="11">
    <location>
        <begin position="229"/>
        <end position="314"/>
    </location>
</feature>
<dbReference type="PROSITE" id="PS51483">
    <property type="entry name" value="B5"/>
    <property type="match status" value="1"/>
</dbReference>
<dbReference type="Gene3D" id="3.30.930.10">
    <property type="entry name" value="Bira Bifunctional Protein, Domain 2"/>
    <property type="match status" value="1"/>
</dbReference>
<keyword evidence="5" id="KW-0547">Nucleotide-binding</keyword>
<dbReference type="GeneID" id="33358700"/>
<protein>
    <recommendedName>
        <fullName evidence="2">phenylalanine--tRNA ligase</fullName>
        <ecNumber evidence="2">6.1.1.20</ecNumber>
    </recommendedName>
</protein>
<keyword evidence="7" id="KW-0460">Magnesium</keyword>
<proteinExistence type="predicted"/>
<keyword evidence="4" id="KW-0479">Metal-binding</keyword>
<dbReference type="SUPFAM" id="SSF46955">
    <property type="entry name" value="Putative DNA-binding domain"/>
    <property type="match status" value="2"/>
</dbReference>
<dbReference type="InterPro" id="IPR009061">
    <property type="entry name" value="DNA-bd_dom_put_sf"/>
</dbReference>
<dbReference type="InterPro" id="IPR036690">
    <property type="entry name" value="Fdx_antiC-bd_sf"/>
</dbReference>
<evidence type="ECO:0000256" key="1">
    <source>
        <dbReference type="ARBA" id="ARBA00001946"/>
    </source>
</evidence>
<dbReference type="GO" id="GO:0003723">
    <property type="term" value="F:RNA binding"/>
    <property type="evidence" value="ECO:0007669"/>
    <property type="project" value="InterPro"/>
</dbReference>
<evidence type="ECO:0000256" key="3">
    <source>
        <dbReference type="ARBA" id="ARBA00022598"/>
    </source>
</evidence>
<dbReference type="GO" id="GO:0009328">
    <property type="term" value="C:phenylalanine-tRNA ligase complex"/>
    <property type="evidence" value="ECO:0007669"/>
    <property type="project" value="TreeGrafter"/>
</dbReference>
<dbReference type="GO" id="GO:0000287">
    <property type="term" value="F:magnesium ion binding"/>
    <property type="evidence" value="ECO:0007669"/>
    <property type="project" value="InterPro"/>
</dbReference>
<dbReference type="SUPFAM" id="SSF55681">
    <property type="entry name" value="Class II aaRS and biotin synthetases"/>
    <property type="match status" value="1"/>
</dbReference>
<evidence type="ECO:0000256" key="8">
    <source>
        <dbReference type="ARBA" id="ARBA00022917"/>
    </source>
</evidence>
<keyword evidence="12" id="KW-0150">Chloroplast</keyword>
<geneLocation type="chloroplast" evidence="12"/>
<evidence type="ECO:0000259" key="10">
    <source>
        <dbReference type="PROSITE" id="PS51447"/>
    </source>
</evidence>